<dbReference type="InterPro" id="IPR004971">
    <property type="entry name" value="mRNA_G-N7_MeTrfase_dom"/>
</dbReference>
<name>A0A481YSR7_9VIRU</name>
<sequence>MATQKFIYGDSIDMTVKLLNKIIKKKGEKDPSLELPFDYFSDVNRRRLTKTRGKWHDEIVAERENLKNSIGKLDDLLKAGRIERDIEKISNLRETIARKQIKIRQMVFLMQQLEESISAKESDIIGVSGYIEPVQIRLKADDSITVPVQLLLDQEVKGKRSASELPDGYFSDLDQKELKRIRKIWQSERDAEHEKLLPIGMLPPAIKKGETVQKEESFKSQFKKVQKRVLLMDSLLDRLNEEIGADPPTKEDPILEEIKMKMRVPLKKEMPVAREFKEKPEVFKPRPPPTTQIMFDVKQKDAIETMFRDSSGHSGLEIEASFGVYQDDGKFSPGVYSGIYFSNLLSRLFAVKSSENLSKMDVKYSNSRVESIEIQSHEKYDQRINVRRIIYLDDDKEVWQYKNRYNRENITNRMWGIRISKSKEVCLKKEGKGGGRDKFPTYLADVKIDPAFWDPSISRYRRRTSFTETSNSGFFYGVQIDVTVVRTVKHKQNRESSGFEVEVEKIYPITVDRFTDIIERIYRWMYGDYSFKEIVKTRVRGALTTQASPSWNKKAGLISDETFAYTMDYRPYGKISPVGIRALTGQEREVLDKSDKEYRTIKEDNIERVRGLVDKKRSSKLGGKRWDENLEIITDGIYAYNNDNKIYAIIVGPLPLTEEDKDEFRKSARKFKNLNTQESVNIMTNFIRNKKKGDKDEDSDDEDSDEKDQQVFKRPSGFIPTTYKEVEVEVIWDPNHIMTLEERWTTVRLHNELFWRDMQKKNMYSDGEMKGKQVRRLWPYQLWSDYWNRPKNIKLKNFLDPKSRWALTLKYDGMRSFLFISEYGTYMIHPPYTVIYMGEGNKDMSGTLLDGEFMSELDKTKNEYSRITYWAFDILFHKKEDCREKRLIERLTILGKSVKILQENYENFPYLKRKKYIMGDSPFLEEHLLQKKDTTIYEKIVDLLKENETLTEKVEILLKEKMPKEKIERLLKKIETLLKENKMPKEKIATLLENKLSREKIESLLSENISVEKTDGLIFQPYIWYCNKYTFKWKPPPQLTIDFYLQPMTRKEIDERGIEYEEGGHYYYTMVGNTDRNRKKDMKIFTGNNKYPYDGYIIRESNTIEEGGEPIDGRIVECKWEKGEFEYGEDQWDFNPFRIREDRTRPNDFWPTAVSVWEDIKYPITRDTIEGRNLKLMRKYHNEVKMDMLSKNFAPGQTIMDIGSGRGGDISKWSKLGLKRVYAVEPDEETEESLEEFNKRLEQDKETVQRENTKNGLPFTYPIVEVLNYGAEKTGRIKRKIKEDKTFLDGIVAFFSLTFFPKNEKMYRGLLNTLDLLPAGGKFVGIVLSGDEVKTLLDKQSMFMVEYSDKKFLLKGLPEIGPDNDELENMDGKWKKSVQGWLFKKKQREDVEIYIETHKVYDSEAFTIKQEGPFFDQGDEEKKEVKGISNHEIGDEIVIDLRGSGDDQTTMVQSQTEWLFNFKYFKQKMRERGFSLVGGKAEPLNFTVPASKSDSVSAYAYSNLPKDSQVFSSLNTAFVFKKQGMTKEEIGAAEVLNPLDLDEKSPIRLSLKGVEYDNIQRIGVIQSNTSFIHAVLLAVDKMYKRSVDDRTKIIDEIGSAKKKAKEQALREQLEGVELRLEERIVRIRNRLSKNLSRAKFQELHGGSVSMAIEENIQKDIDEKRLILKKDSPIEEALRERLERRAKKNRESRRKLREKLKRRAQKNEASRKDSRKKLEKDIEDATKEHVKELLKDKEKLLEEEDQEDKDYREKLREISEEEAKEGEKLRKKLGEIEGAGLKGTELKRIIEKEAFEDFKHTLRDTGEGAGTWLGEIEMTELLSEKYGVNIYVVSTKGTLGEIVFVEPSTQFSEYCDTSLFTHDRSIVLLRQRGMDYDLLEPLDNDENAITFESNGKFVQQLYQEICG</sequence>
<accession>A0A481YSR7</accession>
<dbReference type="InterPro" id="IPR013846">
    <property type="entry name" value="mRNA_cap_enzyme_C"/>
</dbReference>
<gene>
    <name evidence="8" type="ORF">LCMAC101_01130</name>
</gene>
<feature type="compositionally biased region" description="Acidic residues" evidence="6">
    <location>
        <begin position="696"/>
        <end position="706"/>
    </location>
</feature>
<reference evidence="8" key="1">
    <citation type="journal article" date="2019" name="MBio">
        <title>Virus Genomes from Deep Sea Sediments Expand the Ocean Megavirome and Support Independent Origins of Viral Gigantism.</title>
        <authorList>
            <person name="Backstrom D."/>
            <person name="Yutin N."/>
            <person name="Jorgensen S.L."/>
            <person name="Dharamshi J."/>
            <person name="Homa F."/>
            <person name="Zaremba-Niedwiedzka K."/>
            <person name="Spang A."/>
            <person name="Wolf Y.I."/>
            <person name="Koonin E.V."/>
            <person name="Ettema T.J."/>
        </authorList>
    </citation>
    <scope>NUCLEOTIDE SEQUENCE</scope>
</reference>
<keyword evidence="5" id="KW-0175">Coiled coil</keyword>
<dbReference type="GO" id="GO:0008168">
    <property type="term" value="F:methyltransferase activity"/>
    <property type="evidence" value="ECO:0007669"/>
    <property type="project" value="UniProtKB-KW"/>
</dbReference>
<keyword evidence="2" id="KW-0489">Methyltransferase</keyword>
<dbReference type="GO" id="GO:0006370">
    <property type="term" value="P:7-methylguanosine mRNA capping"/>
    <property type="evidence" value="ECO:0007669"/>
    <property type="project" value="UniProtKB-UniPathway"/>
</dbReference>
<dbReference type="Pfam" id="PF03919">
    <property type="entry name" value="mRNA_cap_C"/>
    <property type="match status" value="1"/>
</dbReference>
<dbReference type="Gene3D" id="3.30.470.30">
    <property type="entry name" value="DNA ligase/mRNA capping enzyme"/>
    <property type="match status" value="1"/>
</dbReference>
<dbReference type="Pfam" id="PF03291">
    <property type="entry name" value="mRNA_G-N7_MeTrfase"/>
    <property type="match status" value="1"/>
</dbReference>
<evidence type="ECO:0000256" key="3">
    <source>
        <dbReference type="ARBA" id="ARBA00022679"/>
    </source>
</evidence>
<dbReference type="EMBL" id="MK500327">
    <property type="protein sequence ID" value="QBK85526.1"/>
    <property type="molecule type" value="Genomic_DNA"/>
</dbReference>
<dbReference type="SUPFAM" id="SSF50249">
    <property type="entry name" value="Nucleic acid-binding proteins"/>
    <property type="match status" value="1"/>
</dbReference>
<proteinExistence type="predicted"/>
<dbReference type="Gene3D" id="2.40.50.140">
    <property type="entry name" value="Nucleic acid-binding proteins"/>
    <property type="match status" value="1"/>
</dbReference>
<dbReference type="PANTHER" id="PTHR10367:SF17">
    <property type="entry name" value="MRNA-CAPPING ENZYME"/>
    <property type="match status" value="1"/>
</dbReference>
<feature type="domain" description="MRNA cap 0 methyltransferase" evidence="7">
    <location>
        <begin position="1172"/>
        <end position="1523"/>
    </location>
</feature>
<feature type="region of interest" description="Disordered" evidence="6">
    <location>
        <begin position="1684"/>
        <end position="1721"/>
    </location>
</feature>
<dbReference type="SUPFAM" id="SSF55154">
    <property type="entry name" value="CYTH-like phosphatases"/>
    <property type="match status" value="1"/>
</dbReference>
<dbReference type="Gene3D" id="3.40.50.150">
    <property type="entry name" value="Vaccinia Virus protein VP39"/>
    <property type="match status" value="1"/>
</dbReference>
<evidence type="ECO:0000259" key="7">
    <source>
        <dbReference type="PROSITE" id="PS51562"/>
    </source>
</evidence>
<comment type="catalytic activity">
    <reaction evidence="4">
        <text>a 5'-end diphospho-ribonucleoside in mRNA + GTP + H(+) = a 5'-end (5'-triphosphoguanosine)-ribonucleoside in mRNA + diphosphate</text>
        <dbReference type="Rhea" id="RHEA:67012"/>
        <dbReference type="Rhea" id="RHEA-COMP:17165"/>
        <dbReference type="Rhea" id="RHEA-COMP:17166"/>
        <dbReference type="ChEBI" id="CHEBI:15378"/>
        <dbReference type="ChEBI" id="CHEBI:33019"/>
        <dbReference type="ChEBI" id="CHEBI:37565"/>
        <dbReference type="ChEBI" id="CHEBI:167616"/>
        <dbReference type="ChEBI" id="CHEBI:167617"/>
        <dbReference type="EC" id="2.7.7.50"/>
    </reaction>
</comment>
<evidence type="ECO:0000256" key="4">
    <source>
        <dbReference type="ARBA" id="ARBA00044679"/>
    </source>
</evidence>
<dbReference type="SUPFAM" id="SSF56091">
    <property type="entry name" value="DNA ligase/mRNA capping enzyme, catalytic domain"/>
    <property type="match status" value="1"/>
</dbReference>
<dbReference type="PANTHER" id="PTHR10367">
    <property type="entry name" value="MRNA-CAPPING ENZYME"/>
    <property type="match status" value="1"/>
</dbReference>
<protein>
    <submittedName>
        <fullName evidence="8">mRNA capping enzyme</fullName>
    </submittedName>
</protein>
<evidence type="ECO:0000256" key="5">
    <source>
        <dbReference type="SAM" id="Coils"/>
    </source>
</evidence>
<comment type="pathway">
    <text evidence="1">mRNA processing; mRNA capping.</text>
</comment>
<feature type="region of interest" description="Disordered" evidence="6">
    <location>
        <begin position="685"/>
        <end position="711"/>
    </location>
</feature>
<evidence type="ECO:0000313" key="8">
    <source>
        <dbReference type="EMBL" id="QBK85526.1"/>
    </source>
</evidence>
<feature type="compositionally biased region" description="Basic residues" evidence="6">
    <location>
        <begin position="1684"/>
        <end position="1703"/>
    </location>
</feature>
<evidence type="ECO:0000256" key="1">
    <source>
        <dbReference type="ARBA" id="ARBA00005129"/>
    </source>
</evidence>
<dbReference type="GO" id="GO:0032259">
    <property type="term" value="P:methylation"/>
    <property type="evidence" value="ECO:0007669"/>
    <property type="project" value="UniProtKB-KW"/>
</dbReference>
<dbReference type="InterPro" id="IPR012340">
    <property type="entry name" value="NA-bd_OB-fold"/>
</dbReference>
<dbReference type="InterPro" id="IPR033469">
    <property type="entry name" value="CYTH-like_dom_sf"/>
</dbReference>
<dbReference type="PROSITE" id="PS51562">
    <property type="entry name" value="RNA_CAP0_MT"/>
    <property type="match status" value="1"/>
</dbReference>
<dbReference type="InterPro" id="IPR051029">
    <property type="entry name" value="mRNA_Capping_Enz/RNA_Phosphat"/>
</dbReference>
<dbReference type="InterPro" id="IPR029063">
    <property type="entry name" value="SAM-dependent_MTases_sf"/>
</dbReference>
<feature type="coiled-coil region" evidence="5">
    <location>
        <begin position="1227"/>
        <end position="1254"/>
    </location>
</feature>
<evidence type="ECO:0000256" key="6">
    <source>
        <dbReference type="SAM" id="MobiDB-lite"/>
    </source>
</evidence>
<dbReference type="UniPathway" id="UPA00922"/>
<keyword evidence="3" id="KW-0808">Transferase</keyword>
<organism evidence="8">
    <name type="scientific">Marseillevirus LCMAC101</name>
    <dbReference type="NCBI Taxonomy" id="2506602"/>
    <lineage>
        <taxon>Viruses</taxon>
        <taxon>Varidnaviria</taxon>
        <taxon>Bamfordvirae</taxon>
        <taxon>Nucleocytoviricota</taxon>
        <taxon>Megaviricetes</taxon>
        <taxon>Pimascovirales</taxon>
        <taxon>Pimascovirales incertae sedis</taxon>
        <taxon>Marseilleviridae</taxon>
    </lineage>
</organism>
<feature type="compositionally biased region" description="Basic and acidic residues" evidence="6">
    <location>
        <begin position="1704"/>
        <end position="1721"/>
    </location>
</feature>
<dbReference type="GO" id="GO:0004484">
    <property type="term" value="F:mRNA guanylyltransferase activity"/>
    <property type="evidence" value="ECO:0007669"/>
    <property type="project" value="UniProtKB-EC"/>
</dbReference>
<dbReference type="SUPFAM" id="SSF53335">
    <property type="entry name" value="S-adenosyl-L-methionine-dependent methyltransferases"/>
    <property type="match status" value="1"/>
</dbReference>
<evidence type="ECO:0000256" key="2">
    <source>
        <dbReference type="ARBA" id="ARBA00022603"/>
    </source>
</evidence>